<keyword evidence="2" id="KW-1185">Reference proteome</keyword>
<accession>A0A0G4JYI6</accession>
<organism evidence="1 2">
    <name type="scientific">Brenneria goodwinii</name>
    <dbReference type="NCBI Taxonomy" id="1109412"/>
    <lineage>
        <taxon>Bacteria</taxon>
        <taxon>Pseudomonadati</taxon>
        <taxon>Pseudomonadota</taxon>
        <taxon>Gammaproteobacteria</taxon>
        <taxon>Enterobacterales</taxon>
        <taxon>Pectobacteriaceae</taxon>
        <taxon>Brenneria</taxon>
    </lineage>
</organism>
<name>A0A0G4JYI6_9GAMM</name>
<sequence>MQKYILHQPYFSLFLPHTSVYRHFSVIILLSILQDLDVLA</sequence>
<dbReference type="EMBL" id="CGIG01000001">
    <property type="protein sequence ID" value="CPR18922.1"/>
    <property type="molecule type" value="Genomic_DNA"/>
</dbReference>
<evidence type="ECO:0000313" key="1">
    <source>
        <dbReference type="EMBL" id="CPR18922.1"/>
    </source>
</evidence>
<reference evidence="2" key="1">
    <citation type="submission" date="2015-01" db="EMBL/GenBank/DDBJ databases">
        <authorList>
            <person name="Paterson Steve"/>
        </authorList>
    </citation>
    <scope>NUCLEOTIDE SEQUENCE [LARGE SCALE GENOMIC DNA]</scope>
    <source>
        <strain evidence="2">OBR1</strain>
    </source>
</reference>
<protein>
    <submittedName>
        <fullName evidence="1">Uncharacterized protein</fullName>
    </submittedName>
</protein>
<gene>
    <name evidence="1" type="ORF">BN1221_03480</name>
</gene>
<dbReference type="AlphaFoldDB" id="A0A0G4JYI6"/>
<proteinExistence type="predicted"/>
<evidence type="ECO:0000313" key="2">
    <source>
        <dbReference type="Proteomes" id="UP000044377"/>
    </source>
</evidence>
<dbReference type="Proteomes" id="UP000044377">
    <property type="component" value="Unassembled WGS sequence"/>
</dbReference>